<proteinExistence type="predicted"/>
<dbReference type="VEuPathDB" id="FungiDB:AMAG_18092"/>
<dbReference type="Proteomes" id="UP000054350">
    <property type="component" value="Unassembled WGS sequence"/>
</dbReference>
<organism evidence="1 2">
    <name type="scientific">Allomyces macrogynus (strain ATCC 38327)</name>
    <name type="common">Allomyces javanicus var. macrogynus</name>
    <dbReference type="NCBI Taxonomy" id="578462"/>
    <lineage>
        <taxon>Eukaryota</taxon>
        <taxon>Fungi</taxon>
        <taxon>Fungi incertae sedis</taxon>
        <taxon>Blastocladiomycota</taxon>
        <taxon>Blastocladiomycetes</taxon>
        <taxon>Blastocladiales</taxon>
        <taxon>Blastocladiaceae</taxon>
        <taxon>Allomyces</taxon>
    </lineage>
</organism>
<evidence type="ECO:0000313" key="1">
    <source>
        <dbReference type="EMBL" id="KNE59072.1"/>
    </source>
</evidence>
<dbReference type="EMBL" id="GG745334">
    <property type="protein sequence ID" value="KNE59072.1"/>
    <property type="molecule type" value="Genomic_DNA"/>
</dbReference>
<dbReference type="OrthoDB" id="6357136at2759"/>
<protein>
    <submittedName>
        <fullName evidence="1">Uncharacterized protein</fullName>
    </submittedName>
</protein>
<gene>
    <name evidence="1" type="ORF">AMAG_18092</name>
</gene>
<reference evidence="1 2" key="1">
    <citation type="submission" date="2009-11" db="EMBL/GenBank/DDBJ databases">
        <title>Annotation of Allomyces macrogynus ATCC 38327.</title>
        <authorList>
            <consortium name="The Broad Institute Genome Sequencing Platform"/>
            <person name="Russ C."/>
            <person name="Cuomo C."/>
            <person name="Burger G."/>
            <person name="Gray M.W."/>
            <person name="Holland P.W.H."/>
            <person name="King N."/>
            <person name="Lang F.B.F."/>
            <person name="Roger A.J."/>
            <person name="Ruiz-Trillo I."/>
            <person name="Young S.K."/>
            <person name="Zeng Q."/>
            <person name="Gargeya S."/>
            <person name="Fitzgerald M."/>
            <person name="Haas B."/>
            <person name="Abouelleil A."/>
            <person name="Alvarado L."/>
            <person name="Arachchi H.M."/>
            <person name="Berlin A."/>
            <person name="Chapman S.B."/>
            <person name="Gearin G."/>
            <person name="Goldberg J."/>
            <person name="Griggs A."/>
            <person name="Gujja S."/>
            <person name="Hansen M."/>
            <person name="Heiman D."/>
            <person name="Howarth C."/>
            <person name="Larimer J."/>
            <person name="Lui A."/>
            <person name="MacDonald P.J.P."/>
            <person name="McCowen C."/>
            <person name="Montmayeur A."/>
            <person name="Murphy C."/>
            <person name="Neiman D."/>
            <person name="Pearson M."/>
            <person name="Priest M."/>
            <person name="Roberts A."/>
            <person name="Saif S."/>
            <person name="Shea T."/>
            <person name="Sisk P."/>
            <person name="Stolte C."/>
            <person name="Sykes S."/>
            <person name="Wortman J."/>
            <person name="Nusbaum C."/>
            <person name="Birren B."/>
        </authorList>
    </citation>
    <scope>NUCLEOTIDE SEQUENCE [LARGE SCALE GENOMIC DNA]</scope>
    <source>
        <strain evidence="1 2">ATCC 38327</strain>
    </source>
</reference>
<evidence type="ECO:0000313" key="2">
    <source>
        <dbReference type="Proteomes" id="UP000054350"/>
    </source>
</evidence>
<sequence length="82" mass="9079">MAWIVMPTNDEWRGTVTTRGGANVAVRVSRDNPATVLPDPYRGMCLLMVVYWTDANACPGTSTGRHNPLINTGMLDRIVFQE</sequence>
<reference evidence="2" key="2">
    <citation type="submission" date="2009-11" db="EMBL/GenBank/DDBJ databases">
        <title>The Genome Sequence of Allomyces macrogynus strain ATCC 38327.</title>
        <authorList>
            <consortium name="The Broad Institute Genome Sequencing Platform"/>
            <person name="Russ C."/>
            <person name="Cuomo C."/>
            <person name="Shea T."/>
            <person name="Young S.K."/>
            <person name="Zeng Q."/>
            <person name="Koehrsen M."/>
            <person name="Haas B."/>
            <person name="Borodovsky M."/>
            <person name="Guigo R."/>
            <person name="Alvarado L."/>
            <person name="Berlin A."/>
            <person name="Borenstein D."/>
            <person name="Chen Z."/>
            <person name="Engels R."/>
            <person name="Freedman E."/>
            <person name="Gellesch M."/>
            <person name="Goldberg J."/>
            <person name="Griggs A."/>
            <person name="Gujja S."/>
            <person name="Heiman D."/>
            <person name="Hepburn T."/>
            <person name="Howarth C."/>
            <person name="Jen D."/>
            <person name="Larson L."/>
            <person name="Lewis B."/>
            <person name="Mehta T."/>
            <person name="Park D."/>
            <person name="Pearson M."/>
            <person name="Roberts A."/>
            <person name="Saif S."/>
            <person name="Shenoy N."/>
            <person name="Sisk P."/>
            <person name="Stolte C."/>
            <person name="Sykes S."/>
            <person name="Walk T."/>
            <person name="White J."/>
            <person name="Yandava C."/>
            <person name="Burger G."/>
            <person name="Gray M.W."/>
            <person name="Holland P.W.H."/>
            <person name="King N."/>
            <person name="Lang F.B.F."/>
            <person name="Roger A.J."/>
            <person name="Ruiz-Trillo I."/>
            <person name="Lander E."/>
            <person name="Nusbaum C."/>
        </authorList>
    </citation>
    <scope>NUCLEOTIDE SEQUENCE [LARGE SCALE GENOMIC DNA]</scope>
    <source>
        <strain evidence="2">ATCC 38327</strain>
    </source>
</reference>
<dbReference type="AlphaFoldDB" id="A0A0L0S9E3"/>
<accession>A0A0L0S9E3</accession>
<name>A0A0L0S9E3_ALLM3</name>
<keyword evidence="2" id="KW-1185">Reference proteome</keyword>